<keyword evidence="1" id="KW-1133">Transmembrane helix</keyword>
<feature type="transmembrane region" description="Helical" evidence="1">
    <location>
        <begin position="47"/>
        <end position="72"/>
    </location>
</feature>
<dbReference type="AlphaFoldDB" id="A0AA88H805"/>
<dbReference type="Proteomes" id="UP001187531">
    <property type="component" value="Unassembled WGS sequence"/>
</dbReference>
<keyword evidence="1" id="KW-0472">Membrane</keyword>
<protein>
    <submittedName>
        <fullName evidence="2">Uncharacterized protein</fullName>
    </submittedName>
</protein>
<sequence>MPKNKPESRLKEYKLVSQNADEDSKNLLKGLGKPVKPRRKSCATKTLICLLITCFITLIIGLGMLVTLIILYPDDALSISGLREIYQEMIKRNGSWYRNSSQLHTTDQNHLSDIPDSRNWSVMHNQSLRSNGTFFEMPALFNGSEFENTTIGPMDENEPRFELVVLEGVLATLHWTENYLNTMPLAVLICICTAIALMIFIPCVICCRRKMRQRRRRRLLGVLVSDLRSEEKKFSISDSSDDEEA</sequence>
<feature type="transmembrane region" description="Helical" evidence="1">
    <location>
        <begin position="185"/>
        <end position="207"/>
    </location>
</feature>
<accession>A0AA88H805</accession>
<evidence type="ECO:0000313" key="3">
    <source>
        <dbReference type="Proteomes" id="UP001187531"/>
    </source>
</evidence>
<gene>
    <name evidence="2" type="ORF">QYM36_014879</name>
</gene>
<reference evidence="2" key="1">
    <citation type="submission" date="2023-07" db="EMBL/GenBank/DDBJ databases">
        <title>Chromosome-level genome assembly of Artemia franciscana.</title>
        <authorList>
            <person name="Jo E."/>
        </authorList>
    </citation>
    <scope>NUCLEOTIDE SEQUENCE</scope>
    <source>
        <tissue evidence="2">Whole body</tissue>
    </source>
</reference>
<name>A0AA88H805_ARTSF</name>
<comment type="caution">
    <text evidence="2">The sequence shown here is derived from an EMBL/GenBank/DDBJ whole genome shotgun (WGS) entry which is preliminary data.</text>
</comment>
<evidence type="ECO:0000256" key="1">
    <source>
        <dbReference type="SAM" id="Phobius"/>
    </source>
</evidence>
<keyword evidence="3" id="KW-1185">Reference proteome</keyword>
<dbReference type="EMBL" id="JAVRJZ010000019">
    <property type="protein sequence ID" value="KAK2707005.1"/>
    <property type="molecule type" value="Genomic_DNA"/>
</dbReference>
<evidence type="ECO:0000313" key="2">
    <source>
        <dbReference type="EMBL" id="KAK2707005.1"/>
    </source>
</evidence>
<organism evidence="2 3">
    <name type="scientific">Artemia franciscana</name>
    <name type="common">Brine shrimp</name>
    <name type="synonym">Artemia sanfranciscana</name>
    <dbReference type="NCBI Taxonomy" id="6661"/>
    <lineage>
        <taxon>Eukaryota</taxon>
        <taxon>Metazoa</taxon>
        <taxon>Ecdysozoa</taxon>
        <taxon>Arthropoda</taxon>
        <taxon>Crustacea</taxon>
        <taxon>Branchiopoda</taxon>
        <taxon>Anostraca</taxon>
        <taxon>Artemiidae</taxon>
        <taxon>Artemia</taxon>
    </lineage>
</organism>
<keyword evidence="1" id="KW-0812">Transmembrane</keyword>
<dbReference type="EMBL" id="JAVRJZ010000019">
    <property type="protein sequence ID" value="KAK2707003.1"/>
    <property type="molecule type" value="Genomic_DNA"/>
</dbReference>
<proteinExistence type="predicted"/>